<keyword evidence="5 13" id="KW-0349">Heme</keyword>
<evidence type="ECO:0000256" key="12">
    <source>
        <dbReference type="ARBA" id="ARBA00023136"/>
    </source>
</evidence>
<evidence type="ECO:0000256" key="2">
    <source>
        <dbReference type="ARBA" id="ARBA00004370"/>
    </source>
</evidence>
<evidence type="ECO:0000256" key="3">
    <source>
        <dbReference type="ARBA" id="ARBA00004721"/>
    </source>
</evidence>
<dbReference type="InterPro" id="IPR036396">
    <property type="entry name" value="Cyt_P450_sf"/>
</dbReference>
<protein>
    <submittedName>
        <fullName evidence="15">Putative cytochrome P450</fullName>
    </submittedName>
</protein>
<evidence type="ECO:0000256" key="10">
    <source>
        <dbReference type="ARBA" id="ARBA00023004"/>
    </source>
</evidence>
<feature type="binding site" description="axial binding residue" evidence="13">
    <location>
        <position position="458"/>
    </location>
    <ligand>
        <name>heme</name>
        <dbReference type="ChEBI" id="CHEBI:30413"/>
    </ligand>
    <ligandPart>
        <name>Fe</name>
        <dbReference type="ChEBI" id="CHEBI:18248"/>
    </ligandPart>
</feature>
<gene>
    <name evidence="15" type="ORF">WG66_17837</name>
</gene>
<evidence type="ECO:0000256" key="11">
    <source>
        <dbReference type="ARBA" id="ARBA00023033"/>
    </source>
</evidence>
<evidence type="ECO:0000256" key="1">
    <source>
        <dbReference type="ARBA" id="ARBA00001971"/>
    </source>
</evidence>
<keyword evidence="12" id="KW-0472">Membrane</keyword>
<dbReference type="Proteomes" id="UP000054988">
    <property type="component" value="Unassembled WGS sequence"/>
</dbReference>
<evidence type="ECO:0000256" key="9">
    <source>
        <dbReference type="ARBA" id="ARBA00023002"/>
    </source>
</evidence>
<keyword evidence="7 13" id="KW-0479">Metal-binding</keyword>
<dbReference type="PRINTS" id="PR00385">
    <property type="entry name" value="P450"/>
</dbReference>
<dbReference type="SUPFAM" id="SSF48264">
    <property type="entry name" value="Cytochrome P450"/>
    <property type="match status" value="1"/>
</dbReference>
<organism evidence="15 16">
    <name type="scientific">Moniliophthora roreri</name>
    <name type="common">Frosty pod rot fungus</name>
    <name type="synonym">Monilia roreri</name>
    <dbReference type="NCBI Taxonomy" id="221103"/>
    <lineage>
        <taxon>Eukaryota</taxon>
        <taxon>Fungi</taxon>
        <taxon>Dikarya</taxon>
        <taxon>Basidiomycota</taxon>
        <taxon>Agaricomycotina</taxon>
        <taxon>Agaricomycetes</taxon>
        <taxon>Agaricomycetidae</taxon>
        <taxon>Agaricales</taxon>
        <taxon>Marasmiineae</taxon>
        <taxon>Marasmiaceae</taxon>
        <taxon>Moniliophthora</taxon>
    </lineage>
</organism>
<name>A0A0W0F044_MONRR</name>
<comment type="similarity">
    <text evidence="4">Belongs to the cytochrome P450 family.</text>
</comment>
<proteinExistence type="inferred from homology"/>
<evidence type="ECO:0000256" key="7">
    <source>
        <dbReference type="ARBA" id="ARBA00022723"/>
    </source>
</evidence>
<dbReference type="InterPro" id="IPR002401">
    <property type="entry name" value="Cyt_P450_E_grp-I"/>
</dbReference>
<dbReference type="EMBL" id="LATX01002428">
    <property type="protein sequence ID" value="KTB29570.1"/>
    <property type="molecule type" value="Genomic_DNA"/>
</dbReference>
<evidence type="ECO:0000313" key="16">
    <source>
        <dbReference type="Proteomes" id="UP000054988"/>
    </source>
</evidence>
<comment type="subcellular location">
    <subcellularLocation>
        <location evidence="2">Membrane</location>
    </subcellularLocation>
</comment>
<dbReference type="AlphaFoldDB" id="A0A0W0F044"/>
<feature type="signal peptide" evidence="14">
    <location>
        <begin position="1"/>
        <end position="18"/>
    </location>
</feature>
<dbReference type="PANTHER" id="PTHR24305">
    <property type="entry name" value="CYTOCHROME P450"/>
    <property type="match status" value="1"/>
</dbReference>
<keyword evidence="8" id="KW-1133">Transmembrane helix</keyword>
<dbReference type="InterPro" id="IPR050121">
    <property type="entry name" value="Cytochrome_P450_monoxygenase"/>
</dbReference>
<accession>A0A0W0F044</accession>
<keyword evidence="14" id="KW-0732">Signal</keyword>
<dbReference type="GO" id="GO:0004497">
    <property type="term" value="F:monooxygenase activity"/>
    <property type="evidence" value="ECO:0007669"/>
    <property type="project" value="UniProtKB-KW"/>
</dbReference>
<comment type="pathway">
    <text evidence="3">Secondary metabolite biosynthesis; terpenoid biosynthesis.</text>
</comment>
<reference evidence="15 16" key="1">
    <citation type="submission" date="2015-12" db="EMBL/GenBank/DDBJ databases">
        <title>Draft genome sequence of Moniliophthora roreri, the causal agent of frosty pod rot of cacao.</title>
        <authorList>
            <person name="Aime M.C."/>
            <person name="Diaz-Valderrama J.R."/>
            <person name="Kijpornyongpan T."/>
            <person name="Phillips-Mora W."/>
        </authorList>
    </citation>
    <scope>NUCLEOTIDE SEQUENCE [LARGE SCALE GENOMIC DNA]</scope>
    <source>
        <strain evidence="15 16">MCA 2952</strain>
    </source>
</reference>
<dbReference type="Gene3D" id="1.10.630.10">
    <property type="entry name" value="Cytochrome P450"/>
    <property type="match status" value="1"/>
</dbReference>
<dbReference type="Pfam" id="PF00067">
    <property type="entry name" value="p450"/>
    <property type="match status" value="1"/>
</dbReference>
<evidence type="ECO:0000256" key="5">
    <source>
        <dbReference type="ARBA" id="ARBA00022617"/>
    </source>
</evidence>
<keyword evidence="10 13" id="KW-0408">Iron</keyword>
<evidence type="ECO:0000256" key="8">
    <source>
        <dbReference type="ARBA" id="ARBA00022989"/>
    </source>
</evidence>
<evidence type="ECO:0000256" key="13">
    <source>
        <dbReference type="PIRSR" id="PIRSR602401-1"/>
    </source>
</evidence>
<comment type="cofactor">
    <cofactor evidence="1 13">
        <name>heme</name>
        <dbReference type="ChEBI" id="CHEBI:30413"/>
    </cofactor>
</comment>
<dbReference type="PANTHER" id="PTHR24305:SF166">
    <property type="entry name" value="CYTOCHROME P450 12A4, MITOCHONDRIAL-RELATED"/>
    <property type="match status" value="1"/>
</dbReference>
<dbReference type="PRINTS" id="PR00463">
    <property type="entry name" value="EP450I"/>
</dbReference>
<keyword evidence="9" id="KW-0560">Oxidoreductase</keyword>
<dbReference type="GO" id="GO:0020037">
    <property type="term" value="F:heme binding"/>
    <property type="evidence" value="ECO:0007669"/>
    <property type="project" value="InterPro"/>
</dbReference>
<sequence length="517" mass="57124">MISLLGLLLTGFGVYVVARRLSQLTPESINNLLTPKGKSSLIWGHQMEMFKQKHSDTCVKWVRELGTIFRIKAALFQPDLVFIADNTAAQYIFQNAYTYVKAPVFRPLIQKLLGRGIVWAEGEEHKYQRKLLAPAFTPNAVKGMADDVFSSVEKLTNRLRAEIANREKDSIVNIAPLASACTLDIIGRVGFGYDFGGGQSREAKAIADSWHRDVELSHSFGGFLAPILLNIMPWITKLPIPALQAESVAKRITVLLANQMLQEHRAGQGRDILSLLISGQAEESGKGARMEKEILLENISTLLMVGHETSAGTVIFTLFELAQNPKAQAKLRQEIRQAGTLTHDTILNLEYLDAVVREGLRLYPPSPRTERVSLCDDVIPLGKPILTQDGTYIRSLPVKAGQSFHISFTAMNVNPEVWGTDAHEFKPERWLTPGAMPSDLPHGPWANVASFCDGTRGCIGWRLAVLELKAMIGCLVRDFDFSDSGHKVDLYVSPTLQPFVNGEGGMMPLRISLAPEA</sequence>
<feature type="chain" id="PRO_5006901321" evidence="14">
    <location>
        <begin position="19"/>
        <end position="517"/>
    </location>
</feature>
<dbReference type="eggNOG" id="KOG0157">
    <property type="taxonomic scope" value="Eukaryota"/>
</dbReference>
<dbReference type="GO" id="GO:0016705">
    <property type="term" value="F:oxidoreductase activity, acting on paired donors, with incorporation or reduction of molecular oxygen"/>
    <property type="evidence" value="ECO:0007669"/>
    <property type="project" value="InterPro"/>
</dbReference>
<evidence type="ECO:0000256" key="4">
    <source>
        <dbReference type="ARBA" id="ARBA00010617"/>
    </source>
</evidence>
<dbReference type="GO" id="GO:0005506">
    <property type="term" value="F:iron ion binding"/>
    <property type="evidence" value="ECO:0007669"/>
    <property type="project" value="InterPro"/>
</dbReference>
<evidence type="ECO:0000256" key="14">
    <source>
        <dbReference type="SAM" id="SignalP"/>
    </source>
</evidence>
<keyword evidence="6" id="KW-0812">Transmembrane</keyword>
<evidence type="ECO:0000313" key="15">
    <source>
        <dbReference type="EMBL" id="KTB29570.1"/>
    </source>
</evidence>
<evidence type="ECO:0000256" key="6">
    <source>
        <dbReference type="ARBA" id="ARBA00022692"/>
    </source>
</evidence>
<dbReference type="InterPro" id="IPR001128">
    <property type="entry name" value="Cyt_P450"/>
</dbReference>
<keyword evidence="11" id="KW-0503">Monooxygenase</keyword>
<dbReference type="GO" id="GO:0016020">
    <property type="term" value="C:membrane"/>
    <property type="evidence" value="ECO:0007669"/>
    <property type="project" value="UniProtKB-SubCell"/>
</dbReference>
<comment type="caution">
    <text evidence="15">The sequence shown here is derived from an EMBL/GenBank/DDBJ whole genome shotgun (WGS) entry which is preliminary data.</text>
</comment>